<evidence type="ECO:0000313" key="3">
    <source>
        <dbReference type="Proteomes" id="UP001268896"/>
    </source>
</evidence>
<sequence length="45" mass="5520">MNNRPESHVLTFVWKTILYFFVIVMIIYLYHYKNVQGGAFIYNEF</sequence>
<keyword evidence="1" id="KW-0472">Membrane</keyword>
<dbReference type="RefSeq" id="WP_081117249.1">
    <property type="nucleotide sequence ID" value="NZ_CABGIF010000021.1"/>
</dbReference>
<reference evidence="2" key="1">
    <citation type="submission" date="2023-03" db="EMBL/GenBank/DDBJ databases">
        <authorList>
            <person name="Shen W."/>
            <person name="Cai J."/>
        </authorList>
    </citation>
    <scope>NUCLEOTIDE SEQUENCE</scope>
    <source>
        <strain evidence="2">K72-2</strain>
    </source>
</reference>
<gene>
    <name evidence="2" type="ORF">P7I32_12985</name>
</gene>
<dbReference type="Pfam" id="PF12459">
    <property type="entry name" value="DltX"/>
    <property type="match status" value="1"/>
</dbReference>
<organism evidence="2 3">
    <name type="scientific">Enterococcus casseliflavus</name>
    <name type="common">Enterococcus flavescens</name>
    <dbReference type="NCBI Taxonomy" id="37734"/>
    <lineage>
        <taxon>Bacteria</taxon>
        <taxon>Bacillati</taxon>
        <taxon>Bacillota</taxon>
        <taxon>Bacilli</taxon>
        <taxon>Lactobacillales</taxon>
        <taxon>Enterococcaceae</taxon>
        <taxon>Enterococcus</taxon>
    </lineage>
</organism>
<dbReference type="InterPro" id="IPR021008">
    <property type="entry name" value="DltX"/>
</dbReference>
<dbReference type="Proteomes" id="UP001268896">
    <property type="component" value="Unassembled WGS sequence"/>
</dbReference>
<protein>
    <submittedName>
        <fullName evidence="2">Teichoic acid D-Ala incorporation-associated protein DltX</fullName>
    </submittedName>
</protein>
<dbReference type="AlphaFoldDB" id="A0AAW8UNN3"/>
<evidence type="ECO:0000313" key="2">
    <source>
        <dbReference type="EMBL" id="MDT2965525.1"/>
    </source>
</evidence>
<accession>A0AAW8UNN3</accession>
<proteinExistence type="predicted"/>
<name>A0AAW8UNN3_ENTCA</name>
<evidence type="ECO:0000256" key="1">
    <source>
        <dbReference type="SAM" id="Phobius"/>
    </source>
</evidence>
<dbReference type="EMBL" id="JARQDV010000009">
    <property type="protein sequence ID" value="MDT2965525.1"/>
    <property type="molecule type" value="Genomic_DNA"/>
</dbReference>
<keyword evidence="1" id="KW-1133">Transmembrane helix</keyword>
<keyword evidence="1" id="KW-0812">Transmembrane</keyword>
<feature type="transmembrane region" description="Helical" evidence="1">
    <location>
        <begin position="12"/>
        <end position="30"/>
    </location>
</feature>
<comment type="caution">
    <text evidence="2">The sequence shown here is derived from an EMBL/GenBank/DDBJ whole genome shotgun (WGS) entry which is preliminary data.</text>
</comment>